<feature type="non-terminal residue" evidence="2">
    <location>
        <position position="1"/>
    </location>
</feature>
<proteinExistence type="predicted"/>
<sequence>WWTHERLRRAYTRMEKLFRNGQLFACLDPRLLEGGPVPGTTNRLEGGVNSPIKRVLSNHRGMIQAHMMRACELECYMRSPSPDLKALPDRFERQGRARAAIRAKQEQDAIQATGDEPAAGTAISWNELHASTPYPDSTS</sequence>
<name>A0A5N6RZB8_9BIFI</name>
<evidence type="ECO:0000313" key="2">
    <source>
        <dbReference type="EMBL" id="KAE8126710.1"/>
    </source>
</evidence>
<feature type="region of interest" description="Disordered" evidence="1">
    <location>
        <begin position="104"/>
        <end position="139"/>
    </location>
</feature>
<evidence type="ECO:0000256" key="1">
    <source>
        <dbReference type="SAM" id="MobiDB-lite"/>
    </source>
</evidence>
<gene>
    <name evidence="2" type="ORF">DDE84_09950</name>
</gene>
<evidence type="ECO:0000313" key="3">
    <source>
        <dbReference type="Proteomes" id="UP000325415"/>
    </source>
</evidence>
<keyword evidence="3" id="KW-1185">Reference proteome</keyword>
<comment type="caution">
    <text evidence="2">The sequence shown here is derived from an EMBL/GenBank/DDBJ whole genome shotgun (WGS) entry which is preliminary data.</text>
</comment>
<dbReference type="Proteomes" id="UP000325415">
    <property type="component" value="Unassembled WGS sequence"/>
</dbReference>
<accession>A0A5N6RZB8</accession>
<organism evidence="2 3">
    <name type="scientific">Bifidobacterium tibiigranuli</name>
    <dbReference type="NCBI Taxonomy" id="2172043"/>
    <lineage>
        <taxon>Bacteria</taxon>
        <taxon>Bacillati</taxon>
        <taxon>Actinomycetota</taxon>
        <taxon>Actinomycetes</taxon>
        <taxon>Bifidobacteriales</taxon>
        <taxon>Bifidobacteriaceae</taxon>
        <taxon>Bifidobacterium</taxon>
    </lineage>
</organism>
<dbReference type="EMBL" id="QDAG01000011">
    <property type="protein sequence ID" value="KAE8126710.1"/>
    <property type="molecule type" value="Genomic_DNA"/>
</dbReference>
<protein>
    <submittedName>
        <fullName evidence="2">IS256 family transposase</fullName>
    </submittedName>
</protein>
<dbReference type="AlphaFoldDB" id="A0A5N6RZB8"/>
<reference evidence="2 3" key="1">
    <citation type="submission" date="2018-04" db="EMBL/GenBank/DDBJ databases">
        <authorList>
            <person name="Eckel V.P."/>
            <person name="Vogel R.F."/>
        </authorList>
    </citation>
    <scope>NUCLEOTIDE SEQUENCE [LARGE SCALE GENOMIC DNA]</scope>
    <source>
        <strain evidence="3">TMW 2.1764</strain>
    </source>
</reference>